<name>A0A8E0M8W7_LACPA</name>
<accession>A0A8E0M8W7</accession>
<protein>
    <submittedName>
        <fullName evidence="2">Polar amino acid ABC transporter ATPase</fullName>
    </submittedName>
</protein>
<feature type="domain" description="ABC transporter" evidence="1">
    <location>
        <begin position="18"/>
        <end position="43"/>
    </location>
</feature>
<evidence type="ECO:0000259" key="1">
    <source>
        <dbReference type="Pfam" id="PF00005"/>
    </source>
</evidence>
<dbReference type="AlphaFoldDB" id="A0A8E0M8W7"/>
<dbReference type="Proteomes" id="UP000014303">
    <property type="component" value="Unassembled WGS sequence"/>
</dbReference>
<dbReference type="GO" id="GO:0005524">
    <property type="term" value="F:ATP binding"/>
    <property type="evidence" value="ECO:0007669"/>
    <property type="project" value="InterPro"/>
</dbReference>
<reference evidence="2 3" key="1">
    <citation type="journal article" date="2013" name="PLoS ONE">
        <title>Lactobacillus paracasei comparative genomics: towards species pan-genome definition and exploitation of diversity.</title>
        <authorList>
            <person name="Smokvina T."/>
            <person name="Wels M."/>
            <person name="Polka J."/>
            <person name="Chervaux C."/>
            <person name="Brisse S."/>
            <person name="Boekhorst J."/>
            <person name="van Hylckama Vlieg J.E."/>
            <person name="Siezen R.J."/>
        </authorList>
    </citation>
    <scope>NUCLEOTIDE SEQUENCE [LARGE SCALE GENOMIC DNA]</scope>
    <source>
        <strain evidence="2 3">Lpp7</strain>
    </source>
</reference>
<proteinExistence type="predicted"/>
<feature type="non-terminal residue" evidence="2">
    <location>
        <position position="43"/>
    </location>
</feature>
<evidence type="ECO:0000313" key="2">
    <source>
        <dbReference type="EMBL" id="EPC51814.1"/>
    </source>
</evidence>
<dbReference type="Gene3D" id="3.40.50.300">
    <property type="entry name" value="P-loop containing nucleotide triphosphate hydrolases"/>
    <property type="match status" value="1"/>
</dbReference>
<dbReference type="EMBL" id="ANJV01000113">
    <property type="protein sequence ID" value="EPC51814.1"/>
    <property type="molecule type" value="Genomic_DNA"/>
</dbReference>
<evidence type="ECO:0000313" key="3">
    <source>
        <dbReference type="Proteomes" id="UP000014303"/>
    </source>
</evidence>
<organism evidence="2 3">
    <name type="scientific">Lacticaseibacillus paracasei subsp. paracasei Lpp7</name>
    <dbReference type="NCBI Taxonomy" id="1256200"/>
    <lineage>
        <taxon>Bacteria</taxon>
        <taxon>Bacillati</taxon>
        <taxon>Bacillota</taxon>
        <taxon>Bacilli</taxon>
        <taxon>Lactobacillales</taxon>
        <taxon>Lactobacillaceae</taxon>
        <taxon>Lacticaseibacillus</taxon>
    </lineage>
</organism>
<dbReference type="InterPro" id="IPR003439">
    <property type="entry name" value="ABC_transporter-like_ATP-bd"/>
</dbReference>
<dbReference type="SUPFAM" id="SSF52540">
    <property type="entry name" value="P-loop containing nucleoside triphosphate hydrolases"/>
    <property type="match status" value="1"/>
</dbReference>
<dbReference type="GO" id="GO:0016887">
    <property type="term" value="F:ATP hydrolysis activity"/>
    <property type="evidence" value="ECO:0007669"/>
    <property type="project" value="InterPro"/>
</dbReference>
<dbReference type="Pfam" id="PF00005">
    <property type="entry name" value="ABC_tran"/>
    <property type="match status" value="1"/>
</dbReference>
<comment type="caution">
    <text evidence="2">The sequence shown here is derived from an EMBL/GenBank/DDBJ whole genome shotgun (WGS) entry which is preliminary data.</text>
</comment>
<gene>
    <name evidence="2" type="ORF">Lpp7_08311</name>
</gene>
<sequence>MLELKQINKSFNGQPVLVDINVTIEDGKTLAIVGPSGAGKTTL</sequence>
<dbReference type="InterPro" id="IPR027417">
    <property type="entry name" value="P-loop_NTPase"/>
</dbReference>